<feature type="transmembrane region" description="Helical" evidence="2">
    <location>
        <begin position="255"/>
        <end position="272"/>
    </location>
</feature>
<keyword evidence="2" id="KW-0812">Transmembrane</keyword>
<feature type="region of interest" description="Disordered" evidence="1">
    <location>
        <begin position="391"/>
        <end position="436"/>
    </location>
</feature>
<dbReference type="GO" id="GO:0022857">
    <property type="term" value="F:transmembrane transporter activity"/>
    <property type="evidence" value="ECO:0007669"/>
    <property type="project" value="InterPro"/>
</dbReference>
<feature type="region of interest" description="Disordered" evidence="1">
    <location>
        <begin position="176"/>
        <end position="199"/>
    </location>
</feature>
<dbReference type="RefSeq" id="WP_197354185.1">
    <property type="nucleotide sequence ID" value="NZ_CP048882.1"/>
</dbReference>
<accession>A0A7T1TCI2</accession>
<dbReference type="KEGG" id="sbat:G4Z16_05625"/>
<dbReference type="PANTHER" id="PTHR23530:SF1">
    <property type="entry name" value="PERMEASE, MAJOR FACILITATOR SUPERFAMILY-RELATED"/>
    <property type="match status" value="1"/>
</dbReference>
<dbReference type="InterPro" id="IPR036259">
    <property type="entry name" value="MFS_trans_sf"/>
</dbReference>
<feature type="transmembrane region" description="Helical" evidence="2">
    <location>
        <begin position="224"/>
        <end position="243"/>
    </location>
</feature>
<feature type="compositionally biased region" description="Basic residues" evidence="1">
    <location>
        <begin position="404"/>
        <end position="419"/>
    </location>
</feature>
<reference evidence="4" key="1">
    <citation type="submission" date="2020-02" db="EMBL/GenBank/DDBJ databases">
        <title>Streptomyces sp. ASO4wet.</title>
        <authorList>
            <person name="Risdian C."/>
            <person name="Landwehr W."/>
            <person name="Schupp P."/>
            <person name="Wink J."/>
        </authorList>
    </citation>
    <scope>NUCLEOTIDE SEQUENCE [LARGE SCALE GENOMIC DNA]</scope>
    <source>
        <strain evidence="4">ASO4wet</strain>
    </source>
</reference>
<dbReference type="InterPro" id="IPR011701">
    <property type="entry name" value="MFS"/>
</dbReference>
<gene>
    <name evidence="3" type="ORF">G4Z16_05625</name>
</gene>
<feature type="transmembrane region" description="Helical" evidence="2">
    <location>
        <begin position="335"/>
        <end position="357"/>
    </location>
</feature>
<evidence type="ECO:0000313" key="4">
    <source>
        <dbReference type="Proteomes" id="UP000595046"/>
    </source>
</evidence>
<name>A0A7T1TCI2_9ACTN</name>
<keyword evidence="2" id="KW-0472">Membrane</keyword>
<dbReference type="InterPro" id="IPR053160">
    <property type="entry name" value="MFS_DHA3_Transporter"/>
</dbReference>
<feature type="transmembrane region" description="Helical" evidence="2">
    <location>
        <begin position="151"/>
        <end position="169"/>
    </location>
</feature>
<feature type="transmembrane region" description="Helical" evidence="2">
    <location>
        <begin position="35"/>
        <end position="53"/>
    </location>
</feature>
<evidence type="ECO:0000256" key="2">
    <source>
        <dbReference type="SAM" id="Phobius"/>
    </source>
</evidence>
<dbReference type="AlphaFoldDB" id="A0A7T1TCI2"/>
<evidence type="ECO:0000256" key="1">
    <source>
        <dbReference type="SAM" id="MobiDB-lite"/>
    </source>
</evidence>
<keyword evidence="2" id="KW-1133">Transmembrane helix</keyword>
<sequence length="436" mass="45619">MYAYAFLEDLILLYPVYALLFAEHGLSAAEISTLFIIWSCVTFVVEIPSGLWADVFSRRRLLIVAPLVTGAGYALWTWLPSYPAFAAGFVLWGVGGSLCSGTLQALVYEELERWGKAGSYARLMGRSQALGTTAMMAATALAAPVMHLGGYAAVGSASVAVCLLGALVGRSFPEARGEPGAVRAPEQTATASSEPDTAEHAPGFLTVLRAGLGELRASRSARNAVLLTSAVTGALMIDEYVPLLIGSMDVGDSSVPLLMLLVTAGVAVGGWCAGRGARLLGPALAVAALALAAGALSGPAGAVLLALAFGIFQWAMVTCDAMLQDRVTDRARATVSSVAGFGAEVISVLLCAGYALGSQLWDHSTLFVLSAVPYLLIALALQWHAHARVRNRTRAGEREERRKGSSGRRKSGSGHRVRFPRVDASEQAHTGGRDDG</sequence>
<proteinExistence type="predicted"/>
<dbReference type="SUPFAM" id="SSF103473">
    <property type="entry name" value="MFS general substrate transporter"/>
    <property type="match status" value="1"/>
</dbReference>
<feature type="compositionally biased region" description="Basic and acidic residues" evidence="1">
    <location>
        <begin position="420"/>
        <end position="436"/>
    </location>
</feature>
<feature type="transmembrane region" description="Helical" evidence="2">
    <location>
        <begin position="279"/>
        <end position="296"/>
    </location>
</feature>
<dbReference type="PANTHER" id="PTHR23530">
    <property type="entry name" value="TRANSPORT PROTEIN-RELATED"/>
    <property type="match status" value="1"/>
</dbReference>
<protein>
    <submittedName>
        <fullName evidence="3">MFS transporter</fullName>
    </submittedName>
</protein>
<feature type="compositionally biased region" description="Basic and acidic residues" evidence="1">
    <location>
        <begin position="394"/>
        <end position="403"/>
    </location>
</feature>
<evidence type="ECO:0000313" key="3">
    <source>
        <dbReference type="EMBL" id="QPP10440.1"/>
    </source>
</evidence>
<dbReference type="EMBL" id="CP048882">
    <property type="protein sequence ID" value="QPP10440.1"/>
    <property type="molecule type" value="Genomic_DNA"/>
</dbReference>
<feature type="transmembrane region" description="Helical" evidence="2">
    <location>
        <begin position="302"/>
        <end position="323"/>
    </location>
</feature>
<feature type="transmembrane region" description="Helical" evidence="2">
    <location>
        <begin position="60"/>
        <end position="79"/>
    </location>
</feature>
<dbReference type="Proteomes" id="UP000595046">
    <property type="component" value="Chromosome"/>
</dbReference>
<keyword evidence="4" id="KW-1185">Reference proteome</keyword>
<organism evidence="3 4">
    <name type="scientific">Streptomyces bathyalis</name>
    <dbReference type="NCBI Taxonomy" id="2710756"/>
    <lineage>
        <taxon>Bacteria</taxon>
        <taxon>Bacillati</taxon>
        <taxon>Actinomycetota</taxon>
        <taxon>Actinomycetes</taxon>
        <taxon>Kitasatosporales</taxon>
        <taxon>Streptomycetaceae</taxon>
        <taxon>Streptomyces</taxon>
    </lineage>
</organism>
<dbReference type="Pfam" id="PF07690">
    <property type="entry name" value="MFS_1"/>
    <property type="match status" value="1"/>
</dbReference>
<feature type="transmembrane region" description="Helical" evidence="2">
    <location>
        <begin position="363"/>
        <end position="384"/>
    </location>
</feature>
<dbReference type="Gene3D" id="1.20.1250.20">
    <property type="entry name" value="MFS general substrate transporter like domains"/>
    <property type="match status" value="1"/>
</dbReference>
<feature type="transmembrane region" description="Helical" evidence="2">
    <location>
        <begin position="85"/>
        <end position="108"/>
    </location>
</feature>
<feature type="transmembrane region" description="Helical" evidence="2">
    <location>
        <begin position="129"/>
        <end position="145"/>
    </location>
</feature>